<evidence type="ECO:0000256" key="5">
    <source>
        <dbReference type="ARBA" id="ARBA00023136"/>
    </source>
</evidence>
<dbReference type="GO" id="GO:0016020">
    <property type="term" value="C:membrane"/>
    <property type="evidence" value="ECO:0007669"/>
    <property type="project" value="UniProtKB-SubCell"/>
</dbReference>
<dbReference type="PANTHER" id="PTHR43385:SF1">
    <property type="entry name" value="RIBOFLAVIN TRANSPORTER RIBJ"/>
    <property type="match status" value="1"/>
</dbReference>
<dbReference type="AlphaFoldDB" id="A0A6S7FPV6"/>
<dbReference type="InterPro" id="IPR052983">
    <property type="entry name" value="MFS_Riboflavin_Transporter"/>
</dbReference>
<keyword evidence="3" id="KW-0812">Transmembrane</keyword>
<dbReference type="InterPro" id="IPR011701">
    <property type="entry name" value="MFS"/>
</dbReference>
<evidence type="ECO:0000256" key="4">
    <source>
        <dbReference type="ARBA" id="ARBA00022989"/>
    </source>
</evidence>
<gene>
    <name evidence="6" type="ORF">PACLA_8A027357</name>
</gene>
<evidence type="ECO:0000256" key="1">
    <source>
        <dbReference type="ARBA" id="ARBA00004141"/>
    </source>
</evidence>
<dbReference type="PANTHER" id="PTHR43385">
    <property type="entry name" value="RIBOFLAVIN TRANSPORTER RIBJ"/>
    <property type="match status" value="1"/>
</dbReference>
<dbReference type="Pfam" id="PF07690">
    <property type="entry name" value="MFS_1"/>
    <property type="match status" value="1"/>
</dbReference>
<dbReference type="InterPro" id="IPR036259">
    <property type="entry name" value="MFS_trans_sf"/>
</dbReference>
<dbReference type="OrthoDB" id="410267at2759"/>
<dbReference type="PROSITE" id="PS50850">
    <property type="entry name" value="MFS"/>
    <property type="match status" value="1"/>
</dbReference>
<dbReference type="EMBL" id="CACRXK020000409">
    <property type="protein sequence ID" value="CAB3981608.1"/>
    <property type="molecule type" value="Genomic_DNA"/>
</dbReference>
<keyword evidence="7" id="KW-1185">Reference proteome</keyword>
<dbReference type="GO" id="GO:0022857">
    <property type="term" value="F:transmembrane transporter activity"/>
    <property type="evidence" value="ECO:0007669"/>
    <property type="project" value="InterPro"/>
</dbReference>
<dbReference type="Proteomes" id="UP001152795">
    <property type="component" value="Unassembled WGS sequence"/>
</dbReference>
<comment type="caution">
    <text evidence="6">The sequence shown here is derived from an EMBL/GenBank/DDBJ whole genome shotgun (WGS) entry which is preliminary data.</text>
</comment>
<proteinExistence type="predicted"/>
<evidence type="ECO:0000256" key="3">
    <source>
        <dbReference type="ARBA" id="ARBA00022692"/>
    </source>
</evidence>
<protein>
    <submittedName>
        <fullName evidence="6">Oxalate:formate antiporter-like isoform X1</fullName>
    </submittedName>
</protein>
<organism evidence="6 7">
    <name type="scientific">Paramuricea clavata</name>
    <name type="common">Red gorgonian</name>
    <name type="synonym">Violescent sea-whip</name>
    <dbReference type="NCBI Taxonomy" id="317549"/>
    <lineage>
        <taxon>Eukaryota</taxon>
        <taxon>Metazoa</taxon>
        <taxon>Cnidaria</taxon>
        <taxon>Anthozoa</taxon>
        <taxon>Octocorallia</taxon>
        <taxon>Malacalcyonacea</taxon>
        <taxon>Plexauridae</taxon>
        <taxon>Paramuricea</taxon>
    </lineage>
</organism>
<keyword evidence="5" id="KW-0472">Membrane</keyword>
<dbReference type="Gene3D" id="1.20.1250.20">
    <property type="entry name" value="MFS general substrate transporter like domains"/>
    <property type="match status" value="1"/>
</dbReference>
<keyword evidence="4" id="KW-1133">Transmembrane helix</keyword>
<comment type="subcellular location">
    <subcellularLocation>
        <location evidence="1">Membrane</location>
        <topology evidence="1">Multi-pass membrane protein</topology>
    </subcellularLocation>
</comment>
<evidence type="ECO:0000256" key="2">
    <source>
        <dbReference type="ARBA" id="ARBA00022448"/>
    </source>
</evidence>
<dbReference type="SUPFAM" id="SSF103473">
    <property type="entry name" value="MFS general substrate transporter"/>
    <property type="match status" value="1"/>
</dbReference>
<evidence type="ECO:0000313" key="7">
    <source>
        <dbReference type="Proteomes" id="UP001152795"/>
    </source>
</evidence>
<reference evidence="6" key="1">
    <citation type="submission" date="2020-04" db="EMBL/GenBank/DDBJ databases">
        <authorList>
            <person name="Alioto T."/>
            <person name="Alioto T."/>
            <person name="Gomez Garrido J."/>
        </authorList>
    </citation>
    <scope>NUCLEOTIDE SEQUENCE</scope>
    <source>
        <strain evidence="6">A484AB</strain>
    </source>
</reference>
<sequence length="315" mass="34842">MWFPSRKGLISGIIVSGFGAGAFIFDQVQTAFINPHNLKANVTEGPGDEKYFSQHELLGNVPAIFILLGCVYAAMTSVGSLLLTKPEVDGPQTSVYTALIDDTDSGCKESQDPNLYIEDKHPMVVIKTRELWTLWFMFLTNGQAVQFTAALYKTYGQTFISDDRFLAIVGSFASIFNGLGRIFWGYLADRISFRRTMIIQCIAMAFLFMTFTLTEKAGEWMYFIWVCLMFGTFCGNFALFPAATAKAFGQKYFTVNYGIVFSSQIFAGVIGALLAQNLSDSLGWFGMFSLVAGFSILGLILAISFNVKKPNGKDI</sequence>
<accession>A0A6S7FPV6</accession>
<evidence type="ECO:0000313" key="6">
    <source>
        <dbReference type="EMBL" id="CAB3981608.1"/>
    </source>
</evidence>
<keyword evidence="2" id="KW-0813">Transport</keyword>
<name>A0A6S7FPV6_PARCT</name>
<dbReference type="InterPro" id="IPR020846">
    <property type="entry name" value="MFS_dom"/>
</dbReference>